<name>A0ABV5EEL2_9ACTN</name>
<evidence type="ECO:0008006" key="4">
    <source>
        <dbReference type="Google" id="ProtNLM"/>
    </source>
</evidence>
<accession>A0ABV5EEL2</accession>
<dbReference type="EMBL" id="JAYMRP010000017">
    <property type="protein sequence ID" value="MFB8775113.1"/>
    <property type="molecule type" value="Genomic_DNA"/>
</dbReference>
<protein>
    <recommendedName>
        <fullName evidence="4">Secreted protein</fullName>
    </recommendedName>
</protein>
<proteinExistence type="predicted"/>
<evidence type="ECO:0000313" key="2">
    <source>
        <dbReference type="EMBL" id="MFB8775113.1"/>
    </source>
</evidence>
<reference evidence="2 3" key="1">
    <citation type="submission" date="2024-01" db="EMBL/GenBank/DDBJ databases">
        <title>Genome mining of biosynthetic gene clusters to explore secondary metabolites of Streptomyces sp.</title>
        <authorList>
            <person name="Baig A."/>
            <person name="Ajitkumar Shintre N."/>
            <person name="Kumar H."/>
            <person name="Anbarasu A."/>
            <person name="Ramaiah S."/>
        </authorList>
    </citation>
    <scope>NUCLEOTIDE SEQUENCE [LARGE SCALE GENOMIC DNA]</scope>
    <source>
        <strain evidence="2 3">A57</strain>
    </source>
</reference>
<keyword evidence="3" id="KW-1185">Reference proteome</keyword>
<evidence type="ECO:0000256" key="1">
    <source>
        <dbReference type="SAM" id="Phobius"/>
    </source>
</evidence>
<keyword evidence="1" id="KW-0812">Transmembrane</keyword>
<sequence>MSSETPEVADAVPTPRRRGRRIAAVVAAVLVAGAVVAGTGYTVVTVRDADRKAGAPAWEFPKREKDEATARTTGLAGMLVPYDEITWTRGPDIEHFGADVALDGEEALKLRTESLRDLPRSARRELARQWEKQEIQGLAMRSYMRTQWGATTPDHAITVSVELARMDRRAARSGAAALKEFVDVLDGFRKGPGIKGHEDAHCYLPPKDAEQDLDVMFCAAAQGDVLVTATAYSVQPLDTDAVADLLREQLDRVDGPGEAV</sequence>
<keyword evidence="1" id="KW-1133">Transmembrane helix</keyword>
<gene>
    <name evidence="2" type="ORF">VSS16_20660</name>
</gene>
<comment type="caution">
    <text evidence="2">The sequence shown here is derived from an EMBL/GenBank/DDBJ whole genome shotgun (WGS) entry which is preliminary data.</text>
</comment>
<dbReference type="RefSeq" id="WP_376733754.1">
    <property type="nucleotide sequence ID" value="NZ_JAYMRP010000017.1"/>
</dbReference>
<keyword evidence="1" id="KW-0472">Membrane</keyword>
<organism evidence="2 3">
    <name type="scientific">Streptomyces broussonetiae</name>
    <dbReference type="NCBI Taxonomy" id="2686304"/>
    <lineage>
        <taxon>Bacteria</taxon>
        <taxon>Bacillati</taxon>
        <taxon>Actinomycetota</taxon>
        <taxon>Actinomycetes</taxon>
        <taxon>Kitasatosporales</taxon>
        <taxon>Streptomycetaceae</taxon>
        <taxon>Streptomyces</taxon>
    </lineage>
</organism>
<dbReference type="Proteomes" id="UP001585080">
    <property type="component" value="Unassembled WGS sequence"/>
</dbReference>
<evidence type="ECO:0000313" key="3">
    <source>
        <dbReference type="Proteomes" id="UP001585080"/>
    </source>
</evidence>
<feature type="transmembrane region" description="Helical" evidence="1">
    <location>
        <begin position="22"/>
        <end position="44"/>
    </location>
</feature>